<evidence type="ECO:0000256" key="4">
    <source>
        <dbReference type="ARBA" id="ARBA00022741"/>
    </source>
</evidence>
<name>X1M924_9ZZZZ</name>
<dbReference type="GO" id="GO:0004540">
    <property type="term" value="F:RNA nuclease activity"/>
    <property type="evidence" value="ECO:0007669"/>
    <property type="project" value="InterPro"/>
</dbReference>
<dbReference type="PANTHER" id="PTHR34139:SF1">
    <property type="entry name" value="RNASE MJ1380-RELATED"/>
    <property type="match status" value="1"/>
</dbReference>
<comment type="similarity">
    <text evidence="6">Belongs to the HepT RNase toxin family.</text>
</comment>
<dbReference type="InterPro" id="IPR037038">
    <property type="entry name" value="HepT-like_sf"/>
</dbReference>
<dbReference type="InterPro" id="IPR051813">
    <property type="entry name" value="HepT_RNase_toxin"/>
</dbReference>
<keyword evidence="4" id="KW-0547">Nucleotide-binding</keyword>
<evidence type="ECO:0000256" key="1">
    <source>
        <dbReference type="ARBA" id="ARBA00022553"/>
    </source>
</evidence>
<comment type="caution">
    <text evidence="7">The sequence shown here is derived from an EMBL/GenBank/DDBJ whole genome shotgun (WGS) entry which is preliminary data.</text>
</comment>
<dbReference type="Pfam" id="PF01934">
    <property type="entry name" value="HepT-like"/>
    <property type="match status" value="1"/>
</dbReference>
<keyword evidence="3" id="KW-0540">Nuclease</keyword>
<dbReference type="InterPro" id="IPR008201">
    <property type="entry name" value="HepT-like"/>
</dbReference>
<evidence type="ECO:0000256" key="2">
    <source>
        <dbReference type="ARBA" id="ARBA00022649"/>
    </source>
</evidence>
<dbReference type="GO" id="GO:0110001">
    <property type="term" value="C:toxin-antitoxin complex"/>
    <property type="evidence" value="ECO:0007669"/>
    <property type="project" value="InterPro"/>
</dbReference>
<organism evidence="7">
    <name type="scientific">marine sediment metagenome</name>
    <dbReference type="NCBI Taxonomy" id="412755"/>
    <lineage>
        <taxon>unclassified sequences</taxon>
        <taxon>metagenomes</taxon>
        <taxon>ecological metagenomes</taxon>
    </lineage>
</organism>
<dbReference type="PANTHER" id="PTHR34139">
    <property type="entry name" value="UPF0331 PROTEIN MJ0127"/>
    <property type="match status" value="1"/>
</dbReference>
<protein>
    <recommendedName>
        <fullName evidence="8">Protein containing DUF86</fullName>
    </recommendedName>
</protein>
<sequence length="78" mass="9045">TYDAVVRNLEIIGEAAKHISDQLREQLPDIDWRKIAGMRDMLAHAYFGIDDDILWDVVQNKVPQLAKVTNDFLNKQQH</sequence>
<evidence type="ECO:0000256" key="6">
    <source>
        <dbReference type="ARBA" id="ARBA00024207"/>
    </source>
</evidence>
<dbReference type="AlphaFoldDB" id="X1M924"/>
<evidence type="ECO:0008006" key="8">
    <source>
        <dbReference type="Google" id="ProtNLM"/>
    </source>
</evidence>
<proteinExistence type="inferred from homology"/>
<dbReference type="GO" id="GO:0016787">
    <property type="term" value="F:hydrolase activity"/>
    <property type="evidence" value="ECO:0007669"/>
    <property type="project" value="UniProtKB-KW"/>
</dbReference>
<keyword evidence="2" id="KW-1277">Toxin-antitoxin system</keyword>
<dbReference type="Gene3D" id="1.20.120.580">
    <property type="entry name" value="bsu32300-like"/>
    <property type="match status" value="1"/>
</dbReference>
<evidence type="ECO:0000256" key="3">
    <source>
        <dbReference type="ARBA" id="ARBA00022722"/>
    </source>
</evidence>
<reference evidence="7" key="1">
    <citation type="journal article" date="2014" name="Front. Microbiol.">
        <title>High frequency of phylogenetically diverse reductive dehalogenase-homologous genes in deep subseafloor sedimentary metagenomes.</title>
        <authorList>
            <person name="Kawai M."/>
            <person name="Futagami T."/>
            <person name="Toyoda A."/>
            <person name="Takaki Y."/>
            <person name="Nishi S."/>
            <person name="Hori S."/>
            <person name="Arai W."/>
            <person name="Tsubouchi T."/>
            <person name="Morono Y."/>
            <person name="Uchiyama I."/>
            <person name="Ito T."/>
            <person name="Fujiyama A."/>
            <person name="Inagaki F."/>
            <person name="Takami H."/>
        </authorList>
    </citation>
    <scope>NUCLEOTIDE SEQUENCE</scope>
    <source>
        <strain evidence="7">Expedition CK06-06</strain>
    </source>
</reference>
<dbReference type="EMBL" id="BARV01023150">
    <property type="protein sequence ID" value="GAI28132.1"/>
    <property type="molecule type" value="Genomic_DNA"/>
</dbReference>
<dbReference type="GO" id="GO:0000166">
    <property type="term" value="F:nucleotide binding"/>
    <property type="evidence" value="ECO:0007669"/>
    <property type="project" value="UniProtKB-KW"/>
</dbReference>
<evidence type="ECO:0000256" key="5">
    <source>
        <dbReference type="ARBA" id="ARBA00022801"/>
    </source>
</evidence>
<evidence type="ECO:0000313" key="7">
    <source>
        <dbReference type="EMBL" id="GAI28132.1"/>
    </source>
</evidence>
<feature type="non-terminal residue" evidence="7">
    <location>
        <position position="1"/>
    </location>
</feature>
<keyword evidence="1" id="KW-0597">Phosphoprotein</keyword>
<keyword evidence="5" id="KW-0378">Hydrolase</keyword>
<accession>X1M924</accession>
<gene>
    <name evidence="7" type="ORF">S06H3_38030</name>
</gene>